<protein>
    <submittedName>
        <fullName evidence="4">GNAT family N-acetyltransferase</fullName>
    </submittedName>
</protein>
<evidence type="ECO:0000313" key="5">
    <source>
        <dbReference type="Proteomes" id="UP000610760"/>
    </source>
</evidence>
<comment type="caution">
    <text evidence="4">The sequence shown here is derived from an EMBL/GenBank/DDBJ whole genome shotgun (WGS) entry which is preliminary data.</text>
</comment>
<evidence type="ECO:0000256" key="1">
    <source>
        <dbReference type="ARBA" id="ARBA00022679"/>
    </source>
</evidence>
<dbReference type="InterPro" id="IPR000182">
    <property type="entry name" value="GNAT_dom"/>
</dbReference>
<evidence type="ECO:0000256" key="2">
    <source>
        <dbReference type="ARBA" id="ARBA00023315"/>
    </source>
</evidence>
<name>A0A926E5D3_9FIRM</name>
<proteinExistence type="predicted"/>
<dbReference type="InterPro" id="IPR016181">
    <property type="entry name" value="Acyl_CoA_acyltransferase"/>
</dbReference>
<sequence length="145" mass="16794">MLRPLTEQDREIFVRLADEFYHSSACLHTVPTEYFHHTLDEILAGSPYAKGYIFEMEGKTAGYALLSFTYSNEAGGLACLLEEAYVIPEFQGCGLGKELFAFAEKEFPDVRRFRLEVTHCNERAISLYRRLGYEELDYIQMIKDR</sequence>
<reference evidence="4" key="1">
    <citation type="submission" date="2020-08" db="EMBL/GenBank/DDBJ databases">
        <title>Genome public.</title>
        <authorList>
            <person name="Liu C."/>
            <person name="Sun Q."/>
        </authorList>
    </citation>
    <scope>NUCLEOTIDE SEQUENCE</scope>
    <source>
        <strain evidence="4">NSJ-33</strain>
    </source>
</reference>
<dbReference type="PROSITE" id="PS51186">
    <property type="entry name" value="GNAT"/>
    <property type="match status" value="1"/>
</dbReference>
<organism evidence="4 5">
    <name type="scientific">Fumia xinanensis</name>
    <dbReference type="NCBI Taxonomy" id="2763659"/>
    <lineage>
        <taxon>Bacteria</taxon>
        <taxon>Bacillati</taxon>
        <taxon>Bacillota</taxon>
        <taxon>Clostridia</taxon>
        <taxon>Eubacteriales</taxon>
        <taxon>Oscillospiraceae</taxon>
        <taxon>Fumia</taxon>
    </lineage>
</organism>
<dbReference type="AlphaFoldDB" id="A0A926E5D3"/>
<dbReference type="Pfam" id="PF00583">
    <property type="entry name" value="Acetyltransf_1"/>
    <property type="match status" value="1"/>
</dbReference>
<dbReference type="PANTHER" id="PTHR10545">
    <property type="entry name" value="DIAMINE N-ACETYLTRANSFERASE"/>
    <property type="match status" value="1"/>
</dbReference>
<dbReference type="Proteomes" id="UP000610760">
    <property type="component" value="Unassembled WGS sequence"/>
</dbReference>
<dbReference type="PANTHER" id="PTHR10545:SF29">
    <property type="entry name" value="GH14572P-RELATED"/>
    <property type="match status" value="1"/>
</dbReference>
<dbReference type="SUPFAM" id="SSF55729">
    <property type="entry name" value="Acyl-CoA N-acyltransferases (Nat)"/>
    <property type="match status" value="1"/>
</dbReference>
<feature type="domain" description="N-acetyltransferase" evidence="3">
    <location>
        <begin position="1"/>
        <end position="145"/>
    </location>
</feature>
<gene>
    <name evidence="4" type="ORF">H8710_08065</name>
</gene>
<dbReference type="GO" id="GO:0008080">
    <property type="term" value="F:N-acetyltransferase activity"/>
    <property type="evidence" value="ECO:0007669"/>
    <property type="project" value="TreeGrafter"/>
</dbReference>
<evidence type="ECO:0000259" key="3">
    <source>
        <dbReference type="PROSITE" id="PS51186"/>
    </source>
</evidence>
<keyword evidence="1" id="KW-0808">Transferase</keyword>
<dbReference type="Gene3D" id="3.40.630.30">
    <property type="match status" value="1"/>
</dbReference>
<accession>A0A926E5D3</accession>
<dbReference type="RefSeq" id="WP_249294981.1">
    <property type="nucleotide sequence ID" value="NZ_JACRSV010000002.1"/>
</dbReference>
<evidence type="ECO:0000313" key="4">
    <source>
        <dbReference type="EMBL" id="MBC8560018.1"/>
    </source>
</evidence>
<keyword evidence="2" id="KW-0012">Acyltransferase</keyword>
<dbReference type="InterPro" id="IPR051016">
    <property type="entry name" value="Diverse_Substrate_AcTransf"/>
</dbReference>
<dbReference type="EMBL" id="JACRSV010000002">
    <property type="protein sequence ID" value="MBC8560018.1"/>
    <property type="molecule type" value="Genomic_DNA"/>
</dbReference>
<keyword evidence="5" id="KW-1185">Reference proteome</keyword>
<dbReference type="CDD" id="cd04301">
    <property type="entry name" value="NAT_SF"/>
    <property type="match status" value="1"/>
</dbReference>